<feature type="compositionally biased region" description="Basic and acidic residues" evidence="1">
    <location>
        <begin position="1"/>
        <end position="11"/>
    </location>
</feature>
<keyword evidence="2" id="KW-0472">Membrane</keyword>
<dbReference type="EMBL" id="OX465083">
    <property type="protein sequence ID" value="CAI9292551.1"/>
    <property type="molecule type" value="Genomic_DNA"/>
</dbReference>
<keyword evidence="4" id="KW-1185">Reference proteome</keyword>
<protein>
    <submittedName>
        <fullName evidence="3">Uncharacterized protein</fullName>
    </submittedName>
</protein>
<name>A0AA35ZH76_LACSI</name>
<evidence type="ECO:0000256" key="2">
    <source>
        <dbReference type="SAM" id="Phobius"/>
    </source>
</evidence>
<dbReference type="Proteomes" id="UP001177003">
    <property type="component" value="Chromosome 7"/>
</dbReference>
<gene>
    <name evidence="3" type="ORF">LSALG_LOCUS31613</name>
</gene>
<reference evidence="3" key="1">
    <citation type="submission" date="2023-04" db="EMBL/GenBank/DDBJ databases">
        <authorList>
            <person name="Vijverberg K."/>
            <person name="Xiong W."/>
            <person name="Schranz E."/>
        </authorList>
    </citation>
    <scope>NUCLEOTIDE SEQUENCE</scope>
</reference>
<feature type="transmembrane region" description="Helical" evidence="2">
    <location>
        <begin position="62"/>
        <end position="80"/>
    </location>
</feature>
<evidence type="ECO:0000256" key="1">
    <source>
        <dbReference type="SAM" id="MobiDB-lite"/>
    </source>
</evidence>
<keyword evidence="2" id="KW-1133">Transmembrane helix</keyword>
<accession>A0AA35ZH76</accession>
<keyword evidence="2" id="KW-0812">Transmembrane</keyword>
<organism evidence="3 4">
    <name type="scientific">Lactuca saligna</name>
    <name type="common">Willowleaf lettuce</name>
    <dbReference type="NCBI Taxonomy" id="75948"/>
    <lineage>
        <taxon>Eukaryota</taxon>
        <taxon>Viridiplantae</taxon>
        <taxon>Streptophyta</taxon>
        <taxon>Embryophyta</taxon>
        <taxon>Tracheophyta</taxon>
        <taxon>Spermatophyta</taxon>
        <taxon>Magnoliopsida</taxon>
        <taxon>eudicotyledons</taxon>
        <taxon>Gunneridae</taxon>
        <taxon>Pentapetalae</taxon>
        <taxon>asterids</taxon>
        <taxon>campanulids</taxon>
        <taxon>Asterales</taxon>
        <taxon>Asteraceae</taxon>
        <taxon>Cichorioideae</taxon>
        <taxon>Cichorieae</taxon>
        <taxon>Lactucinae</taxon>
        <taxon>Lactuca</taxon>
    </lineage>
</organism>
<dbReference type="AlphaFoldDB" id="A0AA35ZH76"/>
<proteinExistence type="predicted"/>
<feature type="region of interest" description="Disordered" evidence="1">
    <location>
        <begin position="1"/>
        <end position="34"/>
    </location>
</feature>
<evidence type="ECO:0000313" key="4">
    <source>
        <dbReference type="Proteomes" id="UP001177003"/>
    </source>
</evidence>
<sequence>MDTPETKHESQSDQNNNGTETLVPDSGLVSISSNDNRKVSREDIELLTTYPWDNQFYNNLQWGIQVSLIWIPWVCLAVMWSMESLLPEYGNGWQC</sequence>
<evidence type="ECO:0000313" key="3">
    <source>
        <dbReference type="EMBL" id="CAI9292551.1"/>
    </source>
</evidence>